<reference evidence="1" key="1">
    <citation type="submission" date="2023-04" db="EMBL/GenBank/DDBJ databases">
        <title>A chromosome-level genome assembly of the parasitoid wasp Eretmocerus hayati.</title>
        <authorList>
            <person name="Zhong Y."/>
            <person name="Liu S."/>
            <person name="Liu Y."/>
        </authorList>
    </citation>
    <scope>NUCLEOTIDE SEQUENCE</scope>
    <source>
        <strain evidence="1">ZJU_SS_LIU_2023</strain>
    </source>
</reference>
<keyword evidence="2" id="KW-1185">Reference proteome</keyword>
<sequence>WAQSDFRDEVNGGLARLDSSTTAHTPGGSNPGTPGATPSTPSTGFSSAQARSRNSNLSRLDNRKGGGRTPTEVKHEIGTGGGGGVQVSASVVGSADADDKDGKKGKRQRRQRTHFTSQQLQELEATFARNRYPDMTTREEIAMWTSLSEARVRVWFKNRRAKWRKRERNAINAAAAAAENFKSGFGTASLNSFIGQPFGDPESLYNYSSYNNWASKVPSPLNSKSFSWPVNPLSSVVQSAAAAAHHHHPHSSPVNCFNSAGSLGGGHVGGMSVSVAQAPTSMIPGMSSGLGVAGSPVAASSAGCYVAPAAPHHPAYGPPVYSHHRATGPASDPMSTSIASLRLKAQQAKQHGGSGSSGGIGGSTTASAGGSYSGFQSALGAGGSTGTGSISPVSSRASSGGGGLSACQYALAASGTNPHSPGAERSQQV</sequence>
<comment type="caution">
    <text evidence="1">The sequence shown here is derived from an EMBL/GenBank/DDBJ whole genome shotgun (WGS) entry which is preliminary data.</text>
</comment>
<feature type="non-terminal residue" evidence="1">
    <location>
        <position position="1"/>
    </location>
</feature>
<dbReference type="Proteomes" id="UP001239111">
    <property type="component" value="Chromosome 2"/>
</dbReference>
<protein>
    <submittedName>
        <fullName evidence="1">Uncharacterized protein</fullName>
    </submittedName>
</protein>
<evidence type="ECO:0000313" key="2">
    <source>
        <dbReference type="Proteomes" id="UP001239111"/>
    </source>
</evidence>
<proteinExistence type="predicted"/>
<gene>
    <name evidence="1" type="ORF">QAD02_010508</name>
</gene>
<dbReference type="EMBL" id="CM056742">
    <property type="protein sequence ID" value="KAJ8674722.1"/>
    <property type="molecule type" value="Genomic_DNA"/>
</dbReference>
<accession>A0ACC2NU98</accession>
<evidence type="ECO:0000313" key="1">
    <source>
        <dbReference type="EMBL" id="KAJ8674722.1"/>
    </source>
</evidence>
<organism evidence="1 2">
    <name type="scientific">Eretmocerus hayati</name>
    <dbReference type="NCBI Taxonomy" id="131215"/>
    <lineage>
        <taxon>Eukaryota</taxon>
        <taxon>Metazoa</taxon>
        <taxon>Ecdysozoa</taxon>
        <taxon>Arthropoda</taxon>
        <taxon>Hexapoda</taxon>
        <taxon>Insecta</taxon>
        <taxon>Pterygota</taxon>
        <taxon>Neoptera</taxon>
        <taxon>Endopterygota</taxon>
        <taxon>Hymenoptera</taxon>
        <taxon>Apocrita</taxon>
        <taxon>Proctotrupomorpha</taxon>
        <taxon>Chalcidoidea</taxon>
        <taxon>Aphelinidae</taxon>
        <taxon>Aphelininae</taxon>
        <taxon>Eretmocerus</taxon>
    </lineage>
</organism>
<name>A0ACC2NU98_9HYME</name>